<dbReference type="SUPFAM" id="SSF52047">
    <property type="entry name" value="RNI-like"/>
    <property type="match status" value="1"/>
</dbReference>
<dbReference type="SUPFAM" id="SSF47473">
    <property type="entry name" value="EF-hand"/>
    <property type="match status" value="1"/>
</dbReference>
<gene>
    <name evidence="3" type="ORF">CAPTEDRAFT_222234</name>
</gene>
<dbReference type="Gene3D" id="3.80.10.10">
    <property type="entry name" value="Ribonuclease Inhibitor"/>
    <property type="match status" value="3"/>
</dbReference>
<dbReference type="HOGENOM" id="CLU_361795_0_0_1"/>
<name>R7TYR3_CAPTE</name>
<evidence type="ECO:0000256" key="1">
    <source>
        <dbReference type="SAM" id="MobiDB-lite"/>
    </source>
</evidence>
<dbReference type="Gene3D" id="1.10.238.10">
    <property type="entry name" value="EF-hand"/>
    <property type="match status" value="1"/>
</dbReference>
<sequence>MRNMPVTVKGFRGHPVSSIAAQDIRSHMSDSEESDGPELLPDSRREGVVSSSALNSTKDARPANDNEYDGSGGEVEMWEAGARYQGDDDDGFSLIQATSSVMPSLSGQARLSRASHRGTSPVFSHSSRGTLDDDSVLITELKGADAESHTANEWRMRRSIKKKKIQTVHISSDGEQEYETDLEIEGRGAVAAYPSEQVVWGWWLQNHDRHERGWLPLSVMYPERVKGRRSQHMGCNYKTEFISKKHANEMYSTNHTLIVFGFIAIRDDGSDDLDLNGRATYQKVCDELGIVPASYFIRHLDCAEVSMKYHGLGSSGARAIAAVLKRNITLERVDLSGNWIEPEGGVVLAKTLQENDYITTLQLADNKLGRSGAYHFCKMLLVNTTLRTLDLSGRFKGQHSVHIDLPLHTGNGFGDIEAAYLAEAIEENKYLKELILSNNQFGETAGAVLGPSIGANDVLDVIDLSWNQIRGYGAVAVAKGLKENVRLKSCDLSWNGFGVEGGKAIADALATNDSLLDLNVTGNRLDIDGAHVIAKALANNETLRTLKIGSNPISTAGAVALASAVNNNENCVLTRLDLKDVPVEFEYLKLVDEIQAKKTFHSNEGTILRSGNTTKDLGKMGVDPNRISEPLLLLNQHILVKDARILDILQSQDEEKTMSVTMSQFVDAIQQLGVPYTREQLEEVAEKLDKNGDGKVHYGELMKHLEKESGNQGKLGGAPENLKQRLSHDVLQARQKIEMAPEMQREIGANSRSETVSSAAGGKLGYSKKEGAD</sequence>
<protein>
    <recommendedName>
        <fullName evidence="2">EF-hand domain-containing protein</fullName>
    </recommendedName>
</protein>
<evidence type="ECO:0000313" key="5">
    <source>
        <dbReference type="Proteomes" id="UP000014760"/>
    </source>
</evidence>
<dbReference type="InterPro" id="IPR052394">
    <property type="entry name" value="LRR-containing"/>
</dbReference>
<dbReference type="STRING" id="283909.R7TYR3"/>
<reference evidence="3 5" key="2">
    <citation type="journal article" date="2013" name="Nature">
        <title>Insights into bilaterian evolution from three spiralian genomes.</title>
        <authorList>
            <person name="Simakov O."/>
            <person name="Marletaz F."/>
            <person name="Cho S.J."/>
            <person name="Edsinger-Gonzales E."/>
            <person name="Havlak P."/>
            <person name="Hellsten U."/>
            <person name="Kuo D.H."/>
            <person name="Larsson T."/>
            <person name="Lv J."/>
            <person name="Arendt D."/>
            <person name="Savage R."/>
            <person name="Osoegawa K."/>
            <person name="de Jong P."/>
            <person name="Grimwood J."/>
            <person name="Chapman J.A."/>
            <person name="Shapiro H."/>
            <person name="Aerts A."/>
            <person name="Otillar R.P."/>
            <person name="Terry A.Y."/>
            <person name="Boore J.L."/>
            <person name="Grigoriev I.V."/>
            <person name="Lindberg D.R."/>
            <person name="Seaver E.C."/>
            <person name="Weisblat D.A."/>
            <person name="Putnam N.H."/>
            <person name="Rokhsar D.S."/>
        </authorList>
    </citation>
    <scope>NUCLEOTIDE SEQUENCE</scope>
    <source>
        <strain evidence="3 5">I ESC-2004</strain>
    </source>
</reference>
<proteinExistence type="predicted"/>
<dbReference type="PANTHER" id="PTHR24114:SF50">
    <property type="entry name" value="RNI-LIKE PROTEIN"/>
    <property type="match status" value="1"/>
</dbReference>
<feature type="region of interest" description="Disordered" evidence="1">
    <location>
        <begin position="742"/>
        <end position="773"/>
    </location>
</feature>
<dbReference type="Proteomes" id="UP000014760">
    <property type="component" value="Unassembled WGS sequence"/>
</dbReference>
<dbReference type="GO" id="GO:0005509">
    <property type="term" value="F:calcium ion binding"/>
    <property type="evidence" value="ECO:0007669"/>
    <property type="project" value="InterPro"/>
</dbReference>
<dbReference type="EMBL" id="AMQN01010288">
    <property type="status" value="NOT_ANNOTATED_CDS"/>
    <property type="molecule type" value="Genomic_DNA"/>
</dbReference>
<dbReference type="InterPro" id="IPR032675">
    <property type="entry name" value="LRR_dom_sf"/>
</dbReference>
<dbReference type="InterPro" id="IPR002048">
    <property type="entry name" value="EF_hand_dom"/>
</dbReference>
<dbReference type="PROSITE" id="PS50222">
    <property type="entry name" value="EF_HAND_2"/>
    <property type="match status" value="1"/>
</dbReference>
<dbReference type="AlphaFoldDB" id="R7TYR3"/>
<evidence type="ECO:0000313" key="3">
    <source>
        <dbReference type="EMBL" id="ELT98859.1"/>
    </source>
</evidence>
<dbReference type="EMBL" id="KB307500">
    <property type="protein sequence ID" value="ELT98859.1"/>
    <property type="molecule type" value="Genomic_DNA"/>
</dbReference>
<feature type="region of interest" description="Disordered" evidence="1">
    <location>
        <begin position="24"/>
        <end position="73"/>
    </location>
</feature>
<dbReference type="OrthoDB" id="120976at2759"/>
<dbReference type="InterPro" id="IPR011992">
    <property type="entry name" value="EF-hand-dom_pair"/>
</dbReference>
<accession>R7TYR3</accession>
<evidence type="ECO:0000313" key="4">
    <source>
        <dbReference type="EnsemblMetazoa" id="CapteP222234"/>
    </source>
</evidence>
<feature type="domain" description="EF-hand" evidence="2">
    <location>
        <begin position="676"/>
        <end position="711"/>
    </location>
</feature>
<dbReference type="EnsemblMetazoa" id="CapteT222234">
    <property type="protein sequence ID" value="CapteP222234"/>
    <property type="gene ID" value="CapteG222234"/>
</dbReference>
<dbReference type="SMART" id="SM00368">
    <property type="entry name" value="LRR_RI"/>
    <property type="match status" value="7"/>
</dbReference>
<dbReference type="EMBL" id="AMQN01010289">
    <property type="status" value="NOT_ANNOTATED_CDS"/>
    <property type="molecule type" value="Genomic_DNA"/>
</dbReference>
<reference evidence="4" key="3">
    <citation type="submission" date="2015-06" db="UniProtKB">
        <authorList>
            <consortium name="EnsemblMetazoa"/>
        </authorList>
    </citation>
    <scope>IDENTIFICATION</scope>
</reference>
<dbReference type="PANTHER" id="PTHR24114">
    <property type="entry name" value="LEUCINE RICH REPEAT FAMILY PROTEIN"/>
    <property type="match status" value="1"/>
</dbReference>
<reference evidence="5" key="1">
    <citation type="submission" date="2012-12" db="EMBL/GenBank/DDBJ databases">
        <authorList>
            <person name="Hellsten U."/>
            <person name="Grimwood J."/>
            <person name="Chapman J.A."/>
            <person name="Shapiro H."/>
            <person name="Aerts A."/>
            <person name="Otillar R.P."/>
            <person name="Terry A.Y."/>
            <person name="Boore J.L."/>
            <person name="Simakov O."/>
            <person name="Marletaz F."/>
            <person name="Cho S.-J."/>
            <person name="Edsinger-Gonzales E."/>
            <person name="Havlak P."/>
            <person name="Kuo D.-H."/>
            <person name="Larsson T."/>
            <person name="Lv J."/>
            <person name="Arendt D."/>
            <person name="Savage R."/>
            <person name="Osoegawa K."/>
            <person name="de Jong P."/>
            <person name="Lindberg D.R."/>
            <person name="Seaver E.C."/>
            <person name="Weisblat D.A."/>
            <person name="Putnam N.H."/>
            <person name="Grigoriev I.V."/>
            <person name="Rokhsar D.S."/>
        </authorList>
    </citation>
    <scope>NUCLEOTIDE SEQUENCE</scope>
    <source>
        <strain evidence="5">I ESC-2004</strain>
    </source>
</reference>
<organism evidence="3">
    <name type="scientific">Capitella teleta</name>
    <name type="common">Polychaete worm</name>
    <dbReference type="NCBI Taxonomy" id="283909"/>
    <lineage>
        <taxon>Eukaryota</taxon>
        <taxon>Metazoa</taxon>
        <taxon>Spiralia</taxon>
        <taxon>Lophotrochozoa</taxon>
        <taxon>Annelida</taxon>
        <taxon>Polychaeta</taxon>
        <taxon>Sedentaria</taxon>
        <taxon>Scolecida</taxon>
        <taxon>Capitellidae</taxon>
        <taxon>Capitella</taxon>
    </lineage>
</organism>
<keyword evidence="5" id="KW-1185">Reference proteome</keyword>
<dbReference type="InterPro" id="IPR001611">
    <property type="entry name" value="Leu-rich_rpt"/>
</dbReference>
<evidence type="ECO:0000259" key="2">
    <source>
        <dbReference type="PROSITE" id="PS50222"/>
    </source>
</evidence>
<dbReference type="Pfam" id="PF13516">
    <property type="entry name" value="LRR_6"/>
    <property type="match status" value="3"/>
</dbReference>